<dbReference type="PANTHER" id="PTHR38479:SF2">
    <property type="entry name" value="WINGED HELIX DNA-BINDING DOMAIN-CONTAINING PROTEIN"/>
    <property type="match status" value="1"/>
</dbReference>
<protein>
    <submittedName>
        <fullName evidence="1">Winged helix DNA-binding domain-containing protein</fullName>
    </submittedName>
</protein>
<dbReference type="EMBL" id="JAULBC010000004">
    <property type="protein sequence ID" value="MEX6688525.1"/>
    <property type="molecule type" value="Genomic_DNA"/>
</dbReference>
<name>A0ABV3ZG68_9BACT</name>
<keyword evidence="2" id="KW-1185">Reference proteome</keyword>
<sequence length="362" mass="41241">MTITDLISVRLDNQQISSTEMTQPREVVEWLGAVQAQDYSGAKWSVASRLPGTTDADIEKAISDKEIIRTWAMRGTLHFLSRSDIYWMLSFLSPRLEGIMGTHFRKLELDKKTLNKSKKIIEETLIDGKQLTRKEIATALQKKKIATNDMRITFMLLHASYERLICFGPRRGKEYTHTLLEEWVKPAELLEYDEALKKLTLRYFGSHGPATMQDFAWWSGLTLTDVKRGLEMSGSKLQSVKIKEQLYWMPKEHSALPKTSTAVFLLAGFDEYIVAYKDRSAVLHPQHVKAVMGLGNGIFNNTVLVNGKVAGVWKRTFQKQKVNIDFAMFGDTSEVVKKKILTASKRFGKFLEMPVMTSFSEG</sequence>
<dbReference type="InterPro" id="IPR009351">
    <property type="entry name" value="AlkZ-like"/>
</dbReference>
<dbReference type="RefSeq" id="WP_369329934.1">
    <property type="nucleotide sequence ID" value="NZ_JAULBC010000004.1"/>
</dbReference>
<comment type="caution">
    <text evidence="1">The sequence shown here is derived from an EMBL/GenBank/DDBJ whole genome shotgun (WGS) entry which is preliminary data.</text>
</comment>
<dbReference type="PANTHER" id="PTHR38479">
    <property type="entry name" value="LMO0824 PROTEIN"/>
    <property type="match status" value="1"/>
</dbReference>
<proteinExistence type="predicted"/>
<reference evidence="1 2" key="1">
    <citation type="submission" date="2023-07" db="EMBL/GenBank/DDBJ databases">
        <authorList>
            <person name="Lian W.-H."/>
        </authorList>
    </citation>
    <scope>NUCLEOTIDE SEQUENCE [LARGE SCALE GENOMIC DNA]</scope>
    <source>
        <strain evidence="1 2">SYSU DXS3180</strain>
    </source>
</reference>
<organism evidence="1 2">
    <name type="scientific">Danxiaibacter flavus</name>
    <dbReference type="NCBI Taxonomy" id="3049108"/>
    <lineage>
        <taxon>Bacteria</taxon>
        <taxon>Pseudomonadati</taxon>
        <taxon>Bacteroidota</taxon>
        <taxon>Chitinophagia</taxon>
        <taxon>Chitinophagales</taxon>
        <taxon>Chitinophagaceae</taxon>
        <taxon>Danxiaibacter</taxon>
    </lineage>
</organism>
<dbReference type="Proteomes" id="UP001560573">
    <property type="component" value="Unassembled WGS sequence"/>
</dbReference>
<accession>A0ABV3ZG68</accession>
<dbReference type="Pfam" id="PF06224">
    <property type="entry name" value="AlkZ-like"/>
    <property type="match status" value="1"/>
</dbReference>
<evidence type="ECO:0000313" key="2">
    <source>
        <dbReference type="Proteomes" id="UP001560573"/>
    </source>
</evidence>
<keyword evidence="1" id="KW-0238">DNA-binding</keyword>
<dbReference type="GO" id="GO:0003677">
    <property type="term" value="F:DNA binding"/>
    <property type="evidence" value="ECO:0007669"/>
    <property type="project" value="UniProtKB-KW"/>
</dbReference>
<evidence type="ECO:0000313" key="1">
    <source>
        <dbReference type="EMBL" id="MEX6688525.1"/>
    </source>
</evidence>
<gene>
    <name evidence="1" type="ORF">QTN47_13510</name>
</gene>